<dbReference type="PROSITE" id="PS00587">
    <property type="entry name" value="GLYCOSYL_HYDROL_F17"/>
    <property type="match status" value="1"/>
</dbReference>
<evidence type="ECO:0000256" key="11">
    <source>
        <dbReference type="ARBA" id="ARBA00023316"/>
    </source>
</evidence>
<evidence type="ECO:0000256" key="14">
    <source>
        <dbReference type="ARBA" id="ARBA00042373"/>
    </source>
</evidence>
<evidence type="ECO:0000256" key="13">
    <source>
        <dbReference type="ARBA" id="ARBA00037649"/>
    </source>
</evidence>
<reference evidence="16 17" key="1">
    <citation type="submission" date="2023-06" db="EMBL/GenBank/DDBJ databases">
        <title>Alteromonas sp. ASW11-36 isolated from intertidal sand.</title>
        <authorList>
            <person name="Li Y."/>
        </authorList>
    </citation>
    <scope>NUCLEOTIDE SEQUENCE [LARGE SCALE GENOMIC DNA]</scope>
    <source>
        <strain evidence="16 17">ASW11-36</strain>
    </source>
</reference>
<protein>
    <recommendedName>
        <fullName evidence="15">Endo-1,3-beta-glucanase btgC</fullName>
    </recommendedName>
    <alternativeName>
        <fullName evidence="14">Laminarinase btgC</fullName>
    </alternativeName>
</protein>
<organism evidence="16 17">
    <name type="scientific">Alteromonas arenosi</name>
    <dbReference type="NCBI Taxonomy" id="3055817"/>
    <lineage>
        <taxon>Bacteria</taxon>
        <taxon>Pseudomonadati</taxon>
        <taxon>Pseudomonadota</taxon>
        <taxon>Gammaproteobacteria</taxon>
        <taxon>Alteromonadales</taxon>
        <taxon>Alteromonadaceae</taxon>
        <taxon>Alteromonas/Salinimonas group</taxon>
        <taxon>Alteromonas</taxon>
    </lineage>
</organism>
<evidence type="ECO:0000256" key="10">
    <source>
        <dbReference type="ARBA" id="ARBA00023277"/>
    </source>
</evidence>
<evidence type="ECO:0000256" key="9">
    <source>
        <dbReference type="ARBA" id="ARBA00023180"/>
    </source>
</evidence>
<keyword evidence="9" id="KW-0325">Glycoprotein</keyword>
<comment type="function">
    <text evidence="13">Glucanases play a role in cell expansion during growth, in cell-cell fusion during mating, and in spore release during sporulation. This enzyme may be involved in beta-glucan degradation. Active on laminarin and lichenan.</text>
</comment>
<keyword evidence="8" id="KW-0472">Membrane</keyword>
<evidence type="ECO:0000313" key="17">
    <source>
        <dbReference type="Proteomes" id="UP001234343"/>
    </source>
</evidence>
<evidence type="ECO:0000256" key="7">
    <source>
        <dbReference type="ARBA" id="ARBA00022801"/>
    </source>
</evidence>
<evidence type="ECO:0000256" key="1">
    <source>
        <dbReference type="ARBA" id="ARBA00004191"/>
    </source>
</evidence>
<comment type="subcellular location">
    <subcellularLocation>
        <location evidence="2">Cell membrane</location>
    </subcellularLocation>
    <subcellularLocation>
        <location evidence="1">Secreted</location>
        <location evidence="1">Cell wall</location>
    </subcellularLocation>
</comment>
<comment type="caution">
    <text evidence="16">The sequence shown here is derived from an EMBL/GenBank/DDBJ whole genome shotgun (WGS) entry which is preliminary data.</text>
</comment>
<dbReference type="InterPro" id="IPR017853">
    <property type="entry name" value="GH"/>
</dbReference>
<dbReference type="EMBL" id="JAUCBP010000011">
    <property type="protein sequence ID" value="MDM7861511.1"/>
    <property type="molecule type" value="Genomic_DNA"/>
</dbReference>
<keyword evidence="17" id="KW-1185">Reference proteome</keyword>
<evidence type="ECO:0000256" key="12">
    <source>
        <dbReference type="ARBA" id="ARBA00023326"/>
    </source>
</evidence>
<dbReference type="PANTHER" id="PTHR16631:SF17">
    <property type="entry name" value="GLUCAN ENDO-1,3-BETA-GLUCOSIDASE BTGC"/>
    <property type="match status" value="1"/>
</dbReference>
<dbReference type="InterPro" id="IPR050732">
    <property type="entry name" value="Beta-glucan_modifiers"/>
</dbReference>
<keyword evidence="4" id="KW-0134">Cell wall</keyword>
<evidence type="ECO:0000256" key="2">
    <source>
        <dbReference type="ARBA" id="ARBA00004236"/>
    </source>
</evidence>
<dbReference type="PANTHER" id="PTHR16631">
    <property type="entry name" value="GLUCAN 1,3-BETA-GLUCOSIDASE"/>
    <property type="match status" value="1"/>
</dbReference>
<sequence length="295" mass="33548">MSKFTNPYLRRRYHSEAHTTVASKRDAIRSIIEAGMHGLCFSPYIEGQGPGTTITKEQIRQRLALVADSVGWVRSFSCTEGNELVPVVAKEMGLKTLVGVWLDDDFEANERELKGAFELLEQGVVDMLAVGNEVMLREEMSAQQLVDYIERAKRVADGVPVGYVDAYYLFEENQIVTDACDVVFANCYPFWEGYHIDHALVYMKDMYYRAKAVAGDKPVVISETGWPNKGTLEGQAQPSEENAMRYFIDAVRWTEQMEIPLFYFSALDEAWKVDVEGDVGAYWGLWDKDGKPKFW</sequence>
<evidence type="ECO:0000256" key="6">
    <source>
        <dbReference type="ARBA" id="ARBA00022729"/>
    </source>
</evidence>
<evidence type="ECO:0000256" key="4">
    <source>
        <dbReference type="ARBA" id="ARBA00022512"/>
    </source>
</evidence>
<dbReference type="GO" id="GO:0016787">
    <property type="term" value="F:hydrolase activity"/>
    <property type="evidence" value="ECO:0007669"/>
    <property type="project" value="UniProtKB-KW"/>
</dbReference>
<keyword evidence="3" id="KW-1003">Cell membrane</keyword>
<gene>
    <name evidence="16" type="ORF">QTP81_12990</name>
</gene>
<keyword evidence="10" id="KW-0119">Carbohydrate metabolism</keyword>
<dbReference type="InterPro" id="IPR000490">
    <property type="entry name" value="Glyco_hydro_17"/>
</dbReference>
<dbReference type="Gene3D" id="3.20.20.80">
    <property type="entry name" value="Glycosidases"/>
    <property type="match status" value="1"/>
</dbReference>
<evidence type="ECO:0000256" key="3">
    <source>
        <dbReference type="ARBA" id="ARBA00022475"/>
    </source>
</evidence>
<evidence type="ECO:0000256" key="8">
    <source>
        <dbReference type="ARBA" id="ARBA00023136"/>
    </source>
</evidence>
<dbReference type="Pfam" id="PF00332">
    <property type="entry name" value="Glyco_hydro_17"/>
    <property type="match status" value="1"/>
</dbReference>
<proteinExistence type="predicted"/>
<evidence type="ECO:0000256" key="5">
    <source>
        <dbReference type="ARBA" id="ARBA00022525"/>
    </source>
</evidence>
<dbReference type="RefSeq" id="WP_289366088.1">
    <property type="nucleotide sequence ID" value="NZ_JAUCBP010000011.1"/>
</dbReference>
<keyword evidence="7 16" id="KW-0378">Hydrolase</keyword>
<accession>A0ABT7SZB2</accession>
<dbReference type="SUPFAM" id="SSF51445">
    <property type="entry name" value="(Trans)glycosidases"/>
    <property type="match status" value="1"/>
</dbReference>
<name>A0ABT7SZB2_9ALTE</name>
<evidence type="ECO:0000256" key="15">
    <source>
        <dbReference type="ARBA" id="ARBA00043078"/>
    </source>
</evidence>
<keyword evidence="6" id="KW-0732">Signal</keyword>
<dbReference type="Proteomes" id="UP001234343">
    <property type="component" value="Unassembled WGS sequence"/>
</dbReference>
<evidence type="ECO:0000313" key="16">
    <source>
        <dbReference type="EMBL" id="MDM7861511.1"/>
    </source>
</evidence>
<keyword evidence="5" id="KW-0964">Secreted</keyword>
<keyword evidence="11" id="KW-0961">Cell wall biogenesis/degradation</keyword>
<keyword evidence="12" id="KW-0624">Polysaccharide degradation</keyword>